<dbReference type="PANTHER" id="PTHR38116:SF8">
    <property type="entry name" value="BZIP DOMAIN-CONTAINING PROTEIN"/>
    <property type="match status" value="1"/>
</dbReference>
<comment type="caution">
    <text evidence="1">The sequence shown here is derived from an EMBL/GenBank/DDBJ whole genome shotgun (WGS) entry which is preliminary data.</text>
</comment>
<keyword evidence="2" id="KW-1185">Reference proteome</keyword>
<dbReference type="PANTHER" id="PTHR38116">
    <property type="entry name" value="CHROMOSOME 7, WHOLE GENOME SHOTGUN SEQUENCE"/>
    <property type="match status" value="1"/>
</dbReference>
<protein>
    <submittedName>
        <fullName evidence="1">Uncharacterized protein</fullName>
    </submittedName>
</protein>
<organism evidence="1 2">
    <name type="scientific">Penicillium vulpinum</name>
    <dbReference type="NCBI Taxonomy" id="29845"/>
    <lineage>
        <taxon>Eukaryota</taxon>
        <taxon>Fungi</taxon>
        <taxon>Dikarya</taxon>
        <taxon>Ascomycota</taxon>
        <taxon>Pezizomycotina</taxon>
        <taxon>Eurotiomycetes</taxon>
        <taxon>Eurotiomycetidae</taxon>
        <taxon>Eurotiales</taxon>
        <taxon>Aspergillaceae</taxon>
        <taxon>Penicillium</taxon>
    </lineage>
</organism>
<gene>
    <name evidence="1" type="ORF">PENVUL_c021G10013</name>
</gene>
<evidence type="ECO:0000313" key="1">
    <source>
        <dbReference type="EMBL" id="OQE05866.1"/>
    </source>
</evidence>
<sequence>MGLLAHNFPIGSHRRPDHTDEPSSELAVEEMGEIFPEYRLPSTICGTGFSNEHMTKSSSASWDMLLHSLATDSERANVASIMAAENLGFRDIIKYGIILMGSAIDSESFERALCAPLKSWTEYLAETLGDLDIGAVCSVGMRFLASLQGPADDPFKISRSLTRTRQLLDPPVHSTFPTTPWLTFAPACVINAHLLSIPLADIMNPNTRSSFSCVSSPVVLASSLSPTWEQLTIPHYRYIDTLPWPSVRSRLIISLHSNPPMIDHGEFANDLVNNGVRCWISSPGSWPGADAPWHARCWEVMPWFSDRWRLIFQSYIIDANPLYRYQES</sequence>
<dbReference type="Proteomes" id="UP000191518">
    <property type="component" value="Unassembled WGS sequence"/>
</dbReference>
<accession>A0A1V6RW45</accession>
<dbReference type="EMBL" id="MDYP01000021">
    <property type="protein sequence ID" value="OQE05866.1"/>
    <property type="molecule type" value="Genomic_DNA"/>
</dbReference>
<dbReference type="AlphaFoldDB" id="A0A1V6RW45"/>
<name>A0A1V6RW45_9EURO</name>
<evidence type="ECO:0000313" key="2">
    <source>
        <dbReference type="Proteomes" id="UP000191518"/>
    </source>
</evidence>
<reference evidence="2" key="1">
    <citation type="journal article" date="2017" name="Nat. Microbiol.">
        <title>Global analysis of biosynthetic gene clusters reveals vast potential of secondary metabolite production in Penicillium species.</title>
        <authorList>
            <person name="Nielsen J.C."/>
            <person name="Grijseels S."/>
            <person name="Prigent S."/>
            <person name="Ji B."/>
            <person name="Dainat J."/>
            <person name="Nielsen K.F."/>
            <person name="Frisvad J.C."/>
            <person name="Workman M."/>
            <person name="Nielsen J."/>
        </authorList>
    </citation>
    <scope>NUCLEOTIDE SEQUENCE [LARGE SCALE GENOMIC DNA]</scope>
    <source>
        <strain evidence="2">IBT 29486</strain>
    </source>
</reference>
<dbReference type="InterPro" id="IPR021833">
    <property type="entry name" value="DUF3425"/>
</dbReference>
<dbReference type="Pfam" id="PF11905">
    <property type="entry name" value="DUF3425"/>
    <property type="match status" value="1"/>
</dbReference>
<dbReference type="OrthoDB" id="2245989at2759"/>
<proteinExistence type="predicted"/>